<dbReference type="InterPro" id="IPR029044">
    <property type="entry name" value="Nucleotide-diphossugar_trans"/>
</dbReference>
<evidence type="ECO:0000256" key="13">
    <source>
        <dbReference type="ARBA" id="ARBA00023136"/>
    </source>
</evidence>
<evidence type="ECO:0000256" key="15">
    <source>
        <dbReference type="ARBA" id="ARBA00023180"/>
    </source>
</evidence>
<feature type="region of interest" description="Disordered" evidence="18">
    <location>
        <begin position="217"/>
        <end position="252"/>
    </location>
</feature>
<dbReference type="InterPro" id="IPR045885">
    <property type="entry name" value="GalNAc-T"/>
</dbReference>
<dbReference type="EC" id="2.4.1.-" evidence="17"/>
<dbReference type="PANTHER" id="PTHR11675:SF68">
    <property type="entry name" value="N-ACETYLGALACTOSAMINYLTRANSFERASE 7"/>
    <property type="match status" value="1"/>
</dbReference>
<accession>A0A1D1VV18</accession>
<keyword evidence="10" id="KW-0735">Signal-anchor</keyword>
<evidence type="ECO:0000256" key="3">
    <source>
        <dbReference type="ARBA" id="ARBA00004922"/>
    </source>
</evidence>
<dbReference type="InterPro" id="IPR000772">
    <property type="entry name" value="Ricin_B_lectin"/>
</dbReference>
<evidence type="ECO:0000256" key="2">
    <source>
        <dbReference type="ARBA" id="ARBA00004323"/>
    </source>
</evidence>
<dbReference type="UniPathway" id="UPA00378"/>
<keyword evidence="5 17" id="KW-0328">Glycosyltransferase</keyword>
<evidence type="ECO:0000256" key="17">
    <source>
        <dbReference type="RuleBase" id="RU361242"/>
    </source>
</evidence>
<dbReference type="Pfam" id="PF00652">
    <property type="entry name" value="Ricin_B_lectin"/>
    <property type="match status" value="1"/>
</dbReference>
<comment type="similarity">
    <text evidence="4 17">Belongs to the glycosyltransferase 2 family. GalNAc-T subfamily.</text>
</comment>
<feature type="region of interest" description="Disordered" evidence="18">
    <location>
        <begin position="118"/>
        <end position="200"/>
    </location>
</feature>
<dbReference type="STRING" id="947166.A0A1D1VV18"/>
<feature type="compositionally biased region" description="Basic and acidic residues" evidence="18">
    <location>
        <begin position="145"/>
        <end position="168"/>
    </location>
</feature>
<evidence type="ECO:0000256" key="8">
    <source>
        <dbReference type="ARBA" id="ARBA00022723"/>
    </source>
</evidence>
<dbReference type="InterPro" id="IPR001173">
    <property type="entry name" value="Glyco_trans_2-like"/>
</dbReference>
<feature type="compositionally biased region" description="Basic and acidic residues" evidence="18">
    <location>
        <begin position="222"/>
        <end position="232"/>
    </location>
</feature>
<dbReference type="Gene3D" id="3.90.550.10">
    <property type="entry name" value="Spore Coat Polysaccharide Biosynthesis Protein SpsA, Chain A"/>
    <property type="match status" value="1"/>
</dbReference>
<keyword evidence="11 17" id="KW-1133">Transmembrane helix</keyword>
<name>A0A1D1VV18_RAMVA</name>
<dbReference type="GO" id="GO:0046872">
    <property type="term" value="F:metal ion binding"/>
    <property type="evidence" value="ECO:0007669"/>
    <property type="project" value="UniProtKB-KW"/>
</dbReference>
<dbReference type="GO" id="GO:0000139">
    <property type="term" value="C:Golgi membrane"/>
    <property type="evidence" value="ECO:0007669"/>
    <property type="project" value="UniProtKB-SubCell"/>
</dbReference>
<evidence type="ECO:0000256" key="5">
    <source>
        <dbReference type="ARBA" id="ARBA00022676"/>
    </source>
</evidence>
<proteinExistence type="inferred from homology"/>
<feature type="compositionally biased region" description="Basic and acidic residues" evidence="18">
    <location>
        <begin position="242"/>
        <end position="252"/>
    </location>
</feature>
<keyword evidence="8" id="KW-0479">Metal-binding</keyword>
<comment type="caution">
    <text evidence="20">The sequence shown here is derived from an EMBL/GenBank/DDBJ whole genome shotgun (WGS) entry which is preliminary data.</text>
</comment>
<comment type="subcellular location">
    <subcellularLocation>
        <location evidence="2 17">Golgi apparatus membrane</location>
        <topology evidence="2 17">Single-pass type II membrane protein</topology>
    </subcellularLocation>
</comment>
<dbReference type="CDD" id="cd23437">
    <property type="entry name" value="beta-trefoil_Ricin_GALNT7"/>
    <property type="match status" value="1"/>
</dbReference>
<dbReference type="AlphaFoldDB" id="A0A1D1VV18"/>
<comment type="pathway">
    <text evidence="3 17">Protein modification; protein glycosylation.</text>
</comment>
<dbReference type="OrthoDB" id="6072411at2759"/>
<keyword evidence="7 17" id="KW-0812">Transmembrane</keyword>
<dbReference type="FunFam" id="3.90.550.10:FF:000053">
    <property type="entry name" value="Polypeptide N-acetylgalactosaminyltransferase"/>
    <property type="match status" value="1"/>
</dbReference>
<evidence type="ECO:0000256" key="7">
    <source>
        <dbReference type="ARBA" id="ARBA00022692"/>
    </source>
</evidence>
<protein>
    <recommendedName>
        <fullName evidence="17">Polypeptide N-acetylgalactosaminyltransferase</fullName>
        <ecNumber evidence="17">2.4.1.-</ecNumber>
    </recommendedName>
    <alternativeName>
        <fullName evidence="17">Protein-UDP acetylgalactosaminyltransferase</fullName>
    </alternativeName>
</protein>
<evidence type="ECO:0000256" key="10">
    <source>
        <dbReference type="ARBA" id="ARBA00022968"/>
    </source>
</evidence>
<dbReference type="CDD" id="cd02510">
    <property type="entry name" value="pp-GalNAc-T"/>
    <property type="match status" value="1"/>
</dbReference>
<keyword evidence="15" id="KW-0325">Glycoprotein</keyword>
<dbReference type="Gene3D" id="2.80.10.50">
    <property type="match status" value="1"/>
</dbReference>
<dbReference type="SUPFAM" id="SSF50370">
    <property type="entry name" value="Ricin B-like lectins"/>
    <property type="match status" value="1"/>
</dbReference>
<dbReference type="GO" id="GO:0030246">
    <property type="term" value="F:carbohydrate binding"/>
    <property type="evidence" value="ECO:0007669"/>
    <property type="project" value="UniProtKB-KW"/>
</dbReference>
<evidence type="ECO:0000256" key="11">
    <source>
        <dbReference type="ARBA" id="ARBA00022989"/>
    </source>
</evidence>
<keyword evidence="21" id="KW-1185">Reference proteome</keyword>
<feature type="domain" description="Ricin B lectin" evidence="19">
    <location>
        <begin position="612"/>
        <end position="729"/>
    </location>
</feature>
<dbReference type="PANTHER" id="PTHR11675">
    <property type="entry name" value="N-ACETYLGALACTOSAMINYLTRANSFERASE"/>
    <property type="match status" value="1"/>
</dbReference>
<dbReference type="SMART" id="SM00458">
    <property type="entry name" value="RICIN"/>
    <property type="match status" value="1"/>
</dbReference>
<keyword evidence="14 17" id="KW-1015">Disulfide bond</keyword>
<evidence type="ECO:0000259" key="19">
    <source>
        <dbReference type="SMART" id="SM00458"/>
    </source>
</evidence>
<dbReference type="Pfam" id="PF00535">
    <property type="entry name" value="Glycos_transf_2"/>
    <property type="match status" value="1"/>
</dbReference>
<dbReference type="EMBL" id="BDGG01000009">
    <property type="protein sequence ID" value="GAV03628.1"/>
    <property type="molecule type" value="Genomic_DNA"/>
</dbReference>
<keyword evidence="16 17" id="KW-0464">Manganese</keyword>
<evidence type="ECO:0000256" key="12">
    <source>
        <dbReference type="ARBA" id="ARBA00023034"/>
    </source>
</evidence>
<dbReference type="GO" id="GO:0004653">
    <property type="term" value="F:polypeptide N-acetylgalactosaminyltransferase activity"/>
    <property type="evidence" value="ECO:0007669"/>
    <property type="project" value="TreeGrafter"/>
</dbReference>
<keyword evidence="9 17" id="KW-0430">Lectin</keyword>
<dbReference type="Proteomes" id="UP000186922">
    <property type="component" value="Unassembled WGS sequence"/>
</dbReference>
<keyword evidence="6 17" id="KW-0808">Transferase</keyword>
<sequence>MRVARAFHRVPRFTLTFWFKVGCLVTVVSLLLIIPLYVLQSGPASGAREDYEAERRVAIAAASVDGVKHEVNEHQVESPEGNAYDHGRERDREQLHQLELPQPEVDQLPEAVINSALTEETQAKDAYGGKGEEVQKRRNLRPPRKPVERPEKEPNETGDGLKLKERLAVVRSPPKPAAPHWAKTADTQVEAEDSGEIGKPKVHGKYASIKVPLFTEEEEGNFEEKQERRQGPGEEGVAVNLSKEEARKAQRGNREYGFNQIASDMISLDRAIPDTRPPECKHWQYPTKLPKVSVVIAFHNEMWSTLLRTVHSVINRTPAYLLEEVLLVDDFSDKEPLKQALDEYILKFEGKVGLVRNAEREGLIRTRSIGAKNAKGEVVFFLDAHCEVGYNWLPPLLAPIVRDRTIMTVPVIDGIDSETFAIQPQYQGKLFRGIFEWGLLYKETELPEKEKTRRKHETEPYKSPTHAGGLFAINRQYFLQLGGYDEGLEIWGGEQYELSFKIWQCGGSIEWVPCSHIGHIYRGFMPYGLGKLANKGPVVSINLKRVAEVWMDEYKEYYYIREPLVRHLEAGDLSKQKALRADLNCKSFKWYMENVAYDVVEQYPLLPANELWGELRSVRDTWMCWDSHGDAPSKVDVSPCHHAGHHQLLRLNTEGQLAIGERCVDIDSQRRLQLIYCPMGRVDGPWQYVKSTQQMKHGDKGKCVERQPEETLFLKTCDNQSERQKWEFAPVKSH</sequence>
<evidence type="ECO:0000313" key="20">
    <source>
        <dbReference type="EMBL" id="GAV03628.1"/>
    </source>
</evidence>
<reference evidence="20 21" key="1">
    <citation type="journal article" date="2016" name="Nat. Commun.">
        <title>Extremotolerant tardigrade genome and improved radiotolerance of human cultured cells by tardigrade-unique protein.</title>
        <authorList>
            <person name="Hashimoto T."/>
            <person name="Horikawa D.D."/>
            <person name="Saito Y."/>
            <person name="Kuwahara H."/>
            <person name="Kozuka-Hata H."/>
            <person name="Shin-I T."/>
            <person name="Minakuchi Y."/>
            <person name="Ohishi K."/>
            <person name="Motoyama A."/>
            <person name="Aizu T."/>
            <person name="Enomoto A."/>
            <person name="Kondo K."/>
            <person name="Tanaka S."/>
            <person name="Hara Y."/>
            <person name="Koshikawa S."/>
            <person name="Sagara H."/>
            <person name="Miura T."/>
            <person name="Yokobori S."/>
            <person name="Miyagawa K."/>
            <person name="Suzuki Y."/>
            <person name="Kubo T."/>
            <person name="Oyama M."/>
            <person name="Kohara Y."/>
            <person name="Fujiyama A."/>
            <person name="Arakawa K."/>
            <person name="Katayama T."/>
            <person name="Toyoda A."/>
            <person name="Kunieda T."/>
        </authorList>
    </citation>
    <scope>NUCLEOTIDE SEQUENCE [LARGE SCALE GENOMIC DNA]</scope>
    <source>
        <strain evidence="20 21">YOKOZUNA-1</strain>
    </source>
</reference>
<evidence type="ECO:0000256" key="4">
    <source>
        <dbReference type="ARBA" id="ARBA00005680"/>
    </source>
</evidence>
<dbReference type="GO" id="GO:0006493">
    <property type="term" value="P:protein O-linked glycosylation"/>
    <property type="evidence" value="ECO:0007669"/>
    <property type="project" value="TreeGrafter"/>
</dbReference>
<dbReference type="SUPFAM" id="SSF53448">
    <property type="entry name" value="Nucleotide-diphospho-sugar transferases"/>
    <property type="match status" value="1"/>
</dbReference>
<evidence type="ECO:0000256" key="6">
    <source>
        <dbReference type="ARBA" id="ARBA00022679"/>
    </source>
</evidence>
<feature type="transmembrane region" description="Helical" evidence="17">
    <location>
        <begin position="21"/>
        <end position="39"/>
    </location>
</feature>
<evidence type="ECO:0000256" key="9">
    <source>
        <dbReference type="ARBA" id="ARBA00022734"/>
    </source>
</evidence>
<evidence type="ECO:0000256" key="14">
    <source>
        <dbReference type="ARBA" id="ARBA00023157"/>
    </source>
</evidence>
<dbReference type="InterPro" id="IPR035992">
    <property type="entry name" value="Ricin_B-like_lectins"/>
</dbReference>
<evidence type="ECO:0000313" key="21">
    <source>
        <dbReference type="Proteomes" id="UP000186922"/>
    </source>
</evidence>
<evidence type="ECO:0000256" key="1">
    <source>
        <dbReference type="ARBA" id="ARBA00001936"/>
    </source>
</evidence>
<keyword evidence="13 17" id="KW-0472">Membrane</keyword>
<evidence type="ECO:0000256" key="18">
    <source>
        <dbReference type="SAM" id="MobiDB-lite"/>
    </source>
</evidence>
<evidence type="ECO:0000256" key="16">
    <source>
        <dbReference type="ARBA" id="ARBA00023211"/>
    </source>
</evidence>
<organism evidence="20 21">
    <name type="scientific">Ramazzottius varieornatus</name>
    <name type="common">Water bear</name>
    <name type="synonym">Tardigrade</name>
    <dbReference type="NCBI Taxonomy" id="947166"/>
    <lineage>
        <taxon>Eukaryota</taxon>
        <taxon>Metazoa</taxon>
        <taxon>Ecdysozoa</taxon>
        <taxon>Tardigrada</taxon>
        <taxon>Eutardigrada</taxon>
        <taxon>Parachela</taxon>
        <taxon>Hypsibioidea</taxon>
        <taxon>Ramazzottiidae</taxon>
        <taxon>Ramazzottius</taxon>
    </lineage>
</organism>
<dbReference type="PROSITE" id="PS50231">
    <property type="entry name" value="RICIN_B_LECTIN"/>
    <property type="match status" value="1"/>
</dbReference>
<comment type="cofactor">
    <cofactor evidence="1 17">
        <name>Mn(2+)</name>
        <dbReference type="ChEBI" id="CHEBI:29035"/>
    </cofactor>
</comment>
<gene>
    <name evidence="20" type="primary">RvY_14024-1</name>
    <name evidence="20" type="synonym">RvY_14024.1</name>
    <name evidence="20" type="ORF">RvY_14024</name>
</gene>
<keyword evidence="12 17" id="KW-0333">Golgi apparatus</keyword>